<organism evidence="1 2">
    <name type="scientific">Nocardia acididurans</name>
    <dbReference type="NCBI Taxonomy" id="2802282"/>
    <lineage>
        <taxon>Bacteria</taxon>
        <taxon>Bacillati</taxon>
        <taxon>Actinomycetota</taxon>
        <taxon>Actinomycetes</taxon>
        <taxon>Mycobacteriales</taxon>
        <taxon>Nocardiaceae</taxon>
        <taxon>Nocardia</taxon>
    </lineage>
</organism>
<name>A0ABS1MD10_9NOCA</name>
<dbReference type="EMBL" id="JAERRJ010000012">
    <property type="protein sequence ID" value="MBL1078528.1"/>
    <property type="molecule type" value="Genomic_DNA"/>
</dbReference>
<gene>
    <name evidence="1" type="ORF">JK358_29395</name>
</gene>
<accession>A0ABS1MD10</accession>
<keyword evidence="2" id="KW-1185">Reference proteome</keyword>
<evidence type="ECO:0000313" key="2">
    <source>
        <dbReference type="Proteomes" id="UP000602198"/>
    </source>
</evidence>
<evidence type="ECO:0000313" key="1">
    <source>
        <dbReference type="EMBL" id="MBL1078528.1"/>
    </source>
</evidence>
<reference evidence="1 2" key="1">
    <citation type="submission" date="2021-01" db="EMBL/GenBank/DDBJ databases">
        <title>WGS of actinomycetes isolated from Thailand.</title>
        <authorList>
            <person name="Thawai C."/>
        </authorList>
    </citation>
    <scope>NUCLEOTIDE SEQUENCE [LARGE SCALE GENOMIC DNA]</scope>
    <source>
        <strain evidence="1 2">LPG 2</strain>
    </source>
</reference>
<protein>
    <submittedName>
        <fullName evidence="1">Uncharacterized protein</fullName>
    </submittedName>
</protein>
<dbReference type="Proteomes" id="UP000602198">
    <property type="component" value="Unassembled WGS sequence"/>
</dbReference>
<proteinExistence type="predicted"/>
<dbReference type="RefSeq" id="WP_201954062.1">
    <property type="nucleotide sequence ID" value="NZ_JAERRJ010000012.1"/>
</dbReference>
<comment type="caution">
    <text evidence="1">The sequence shown here is derived from an EMBL/GenBank/DDBJ whole genome shotgun (WGS) entry which is preliminary data.</text>
</comment>
<sequence>MSEPTSVRTRFDPRARWRELPPEPDRWIETVATEPGASGYGAAGVDPGEDVVRFYGG</sequence>